<dbReference type="OMA" id="NTIMALE"/>
<dbReference type="AlphaFoldDB" id="A0A8T2PY53"/>
<evidence type="ECO:0000313" key="3">
    <source>
        <dbReference type="Proteomes" id="UP000825935"/>
    </source>
</evidence>
<dbReference type="PANTHER" id="PTHR43686:SF1">
    <property type="entry name" value="AMINOTRAN_5 DOMAIN-CONTAINING PROTEIN"/>
    <property type="match status" value="1"/>
</dbReference>
<accession>A0A8T2PY53</accession>
<organism evidence="2 3">
    <name type="scientific">Ceratopteris richardii</name>
    <name type="common">Triangle waterfern</name>
    <dbReference type="NCBI Taxonomy" id="49495"/>
    <lineage>
        <taxon>Eukaryota</taxon>
        <taxon>Viridiplantae</taxon>
        <taxon>Streptophyta</taxon>
        <taxon>Embryophyta</taxon>
        <taxon>Tracheophyta</taxon>
        <taxon>Polypodiopsida</taxon>
        <taxon>Polypodiidae</taxon>
        <taxon>Polypodiales</taxon>
        <taxon>Pteridineae</taxon>
        <taxon>Pteridaceae</taxon>
        <taxon>Parkerioideae</taxon>
        <taxon>Ceratopteris</taxon>
    </lineage>
</organism>
<evidence type="ECO:0000313" key="2">
    <source>
        <dbReference type="EMBL" id="KAH7276380.1"/>
    </source>
</evidence>
<dbReference type="EMBL" id="CM035444">
    <property type="protein sequence ID" value="KAH7276380.1"/>
    <property type="molecule type" value="Genomic_DNA"/>
</dbReference>
<dbReference type="PANTHER" id="PTHR43686">
    <property type="entry name" value="SULFURTRANSFERASE-RELATED"/>
    <property type="match status" value="1"/>
</dbReference>
<comment type="caution">
    <text evidence="2">The sequence shown here is derived from an EMBL/GenBank/DDBJ whole genome shotgun (WGS) entry which is preliminary data.</text>
</comment>
<reference evidence="2" key="1">
    <citation type="submission" date="2021-08" db="EMBL/GenBank/DDBJ databases">
        <title>WGS assembly of Ceratopteris richardii.</title>
        <authorList>
            <person name="Marchant D.B."/>
            <person name="Chen G."/>
            <person name="Jenkins J."/>
            <person name="Shu S."/>
            <person name="Leebens-Mack J."/>
            <person name="Grimwood J."/>
            <person name="Schmutz J."/>
            <person name="Soltis P."/>
            <person name="Soltis D."/>
            <person name="Chen Z.-H."/>
        </authorList>
    </citation>
    <scope>NUCLEOTIDE SEQUENCE</scope>
    <source>
        <strain evidence="2">Whitten #5841</strain>
        <tissue evidence="2">Leaf</tissue>
    </source>
</reference>
<name>A0A8T2PY53_CERRI</name>
<dbReference type="InterPro" id="IPR015424">
    <property type="entry name" value="PyrdxlP-dep_Trfase"/>
</dbReference>
<sequence length="322" mass="36163">MQIDMRSGKEDGYDAITVSPHKFTGGPGAPGILLMRKSLYRLGKRPPSTCGGGTVAYVNGFNEEDTLYHDNIEEREQGGTPPILGNIRCALAFWVKESMGTTFIKQREDMYMKQAIRNLSSHTNVKILGDNKHDKGATLLGKPLDGSFVVKLLNDLFGIQARGGCACAGPYGHLLLDVNAELSLEIRDAILKGYNGLKPGWTRLSLCYTMSDEEVEYILSAIGFLARFGHRFLSLYDFDWHTGNWKFSHERFTCVVSCKKTNNQCNKLMQVTIPVSKEKYSERERFRHYLDAAKALCYFLPSSPLPRRPPADIDSSLVFFRV</sequence>
<proteinExistence type="predicted"/>
<dbReference type="InterPro" id="IPR000192">
    <property type="entry name" value="Aminotrans_V_dom"/>
</dbReference>
<protein>
    <recommendedName>
        <fullName evidence="1">Aminotransferase class V domain-containing protein</fullName>
    </recommendedName>
</protein>
<dbReference type="OrthoDB" id="670436at2759"/>
<feature type="domain" description="Aminotransferase class V" evidence="1">
    <location>
        <begin position="10"/>
        <end position="217"/>
    </location>
</feature>
<dbReference type="InterPro" id="IPR015421">
    <property type="entry name" value="PyrdxlP-dep_Trfase_major"/>
</dbReference>
<dbReference type="Gene3D" id="3.40.640.10">
    <property type="entry name" value="Type I PLP-dependent aspartate aminotransferase-like (Major domain)"/>
    <property type="match status" value="1"/>
</dbReference>
<evidence type="ECO:0000259" key="1">
    <source>
        <dbReference type="Pfam" id="PF00266"/>
    </source>
</evidence>
<dbReference type="SUPFAM" id="SSF53383">
    <property type="entry name" value="PLP-dependent transferases"/>
    <property type="match status" value="1"/>
</dbReference>
<dbReference type="Proteomes" id="UP000825935">
    <property type="component" value="Chromosome 39"/>
</dbReference>
<keyword evidence="3" id="KW-1185">Reference proteome</keyword>
<dbReference type="Pfam" id="PF00266">
    <property type="entry name" value="Aminotran_5"/>
    <property type="match status" value="1"/>
</dbReference>
<dbReference type="InterPro" id="IPR015422">
    <property type="entry name" value="PyrdxlP-dep_Trfase_small"/>
</dbReference>
<gene>
    <name evidence="2" type="ORF">KP509_39G004500</name>
</gene>
<dbReference type="Gene3D" id="3.90.1150.10">
    <property type="entry name" value="Aspartate Aminotransferase, domain 1"/>
    <property type="match status" value="1"/>
</dbReference>